<dbReference type="RefSeq" id="WP_379869323.1">
    <property type="nucleotide sequence ID" value="NZ_JBHTBH010000002.1"/>
</dbReference>
<keyword evidence="8" id="KW-1185">Reference proteome</keyword>
<feature type="domain" description="Plastocyanin-like" evidence="6">
    <location>
        <begin position="60"/>
        <end position="174"/>
    </location>
</feature>
<accession>A0ABW2KAU8</accession>
<protein>
    <submittedName>
        <fullName evidence="7">Multicopper oxidase family protein</fullName>
    </submittedName>
</protein>
<reference evidence="8" key="1">
    <citation type="journal article" date="2019" name="Int. J. Syst. Evol. Microbiol.">
        <title>The Global Catalogue of Microorganisms (GCM) 10K type strain sequencing project: providing services to taxonomists for standard genome sequencing and annotation.</title>
        <authorList>
            <consortium name="The Broad Institute Genomics Platform"/>
            <consortium name="The Broad Institute Genome Sequencing Center for Infectious Disease"/>
            <person name="Wu L."/>
            <person name="Ma J."/>
        </authorList>
    </citation>
    <scope>NUCLEOTIDE SEQUENCE [LARGE SCALE GENOMIC DNA]</scope>
    <source>
        <strain evidence="8">CGMCC 4.7382</strain>
    </source>
</reference>
<dbReference type="InterPro" id="IPR045087">
    <property type="entry name" value="Cu-oxidase_fam"/>
</dbReference>
<dbReference type="InterPro" id="IPR011707">
    <property type="entry name" value="Cu-oxidase-like_N"/>
</dbReference>
<evidence type="ECO:0000313" key="8">
    <source>
        <dbReference type="Proteomes" id="UP001596540"/>
    </source>
</evidence>
<feature type="domain" description="Plastocyanin-like" evidence="5">
    <location>
        <begin position="356"/>
        <end position="468"/>
    </location>
</feature>
<dbReference type="InterPro" id="IPR008972">
    <property type="entry name" value="Cupredoxin"/>
</dbReference>
<evidence type="ECO:0000259" key="4">
    <source>
        <dbReference type="Pfam" id="PF00394"/>
    </source>
</evidence>
<evidence type="ECO:0000256" key="1">
    <source>
        <dbReference type="ARBA" id="ARBA00022723"/>
    </source>
</evidence>
<dbReference type="SUPFAM" id="SSF49503">
    <property type="entry name" value="Cupredoxins"/>
    <property type="match status" value="3"/>
</dbReference>
<feature type="domain" description="Plastocyanin-like" evidence="4">
    <location>
        <begin position="213"/>
        <end position="289"/>
    </location>
</feature>
<dbReference type="InterPro" id="IPR011706">
    <property type="entry name" value="Cu-oxidase_C"/>
</dbReference>
<keyword evidence="1" id="KW-0479">Metal-binding</keyword>
<keyword evidence="3" id="KW-0732">Signal</keyword>
<dbReference type="Proteomes" id="UP001596540">
    <property type="component" value="Unassembled WGS sequence"/>
</dbReference>
<dbReference type="PANTHER" id="PTHR11709">
    <property type="entry name" value="MULTI-COPPER OXIDASE"/>
    <property type="match status" value="1"/>
</dbReference>
<evidence type="ECO:0000259" key="6">
    <source>
        <dbReference type="Pfam" id="PF07732"/>
    </source>
</evidence>
<dbReference type="PANTHER" id="PTHR11709:SF518">
    <property type="entry name" value="MULTICOPPER OXIDASE"/>
    <property type="match status" value="1"/>
</dbReference>
<gene>
    <name evidence="7" type="ORF">ACFQRF_05290</name>
</gene>
<proteinExistence type="predicted"/>
<organism evidence="7 8">
    <name type="scientific">Marinactinospora rubrisoli</name>
    <dbReference type="NCBI Taxonomy" id="2715399"/>
    <lineage>
        <taxon>Bacteria</taxon>
        <taxon>Bacillati</taxon>
        <taxon>Actinomycetota</taxon>
        <taxon>Actinomycetes</taxon>
        <taxon>Streptosporangiales</taxon>
        <taxon>Nocardiopsidaceae</taxon>
        <taxon>Marinactinospora</taxon>
    </lineage>
</organism>
<dbReference type="InterPro" id="IPR002355">
    <property type="entry name" value="Cu_oxidase_Cu_BS"/>
</dbReference>
<keyword evidence="2" id="KW-0560">Oxidoreductase</keyword>
<comment type="caution">
    <text evidence="7">The sequence shown here is derived from an EMBL/GenBank/DDBJ whole genome shotgun (WGS) entry which is preliminary data.</text>
</comment>
<dbReference type="Pfam" id="PF07731">
    <property type="entry name" value="Cu-oxidase_2"/>
    <property type="match status" value="1"/>
</dbReference>
<name>A0ABW2KAU8_9ACTN</name>
<dbReference type="EMBL" id="JBHTBH010000002">
    <property type="protein sequence ID" value="MFC7327149.1"/>
    <property type="molecule type" value="Genomic_DNA"/>
</dbReference>
<dbReference type="Gene3D" id="2.60.40.420">
    <property type="entry name" value="Cupredoxins - blue copper proteins"/>
    <property type="match status" value="3"/>
</dbReference>
<evidence type="ECO:0000256" key="3">
    <source>
        <dbReference type="SAM" id="SignalP"/>
    </source>
</evidence>
<dbReference type="CDD" id="cd13900">
    <property type="entry name" value="CuRO_3_Tth-MCO_like"/>
    <property type="match status" value="1"/>
</dbReference>
<dbReference type="PROSITE" id="PS00080">
    <property type="entry name" value="MULTICOPPER_OXIDASE2"/>
    <property type="match status" value="1"/>
</dbReference>
<dbReference type="Pfam" id="PF07732">
    <property type="entry name" value="Cu-oxidase_3"/>
    <property type="match status" value="1"/>
</dbReference>
<evidence type="ECO:0000313" key="7">
    <source>
        <dbReference type="EMBL" id="MFC7327149.1"/>
    </source>
</evidence>
<sequence length="470" mass="52871">MTATPPLPLRWAAGAIALVLCCALAGPAQPTVGAASHGPEFRQPREYVSENGVLRVRLTVKQKWVRLAGRTVQAMVYNGDFMPPTLRVRPGDRLDITVVNAMSQETNLHTHGLHVSPEGHGDNMAVHIRPGDKWQYSYRLPRNQPPGTYWYHSHAHPHAEGQVFAGLAGALVVDGLDRYLPRELHRLPERLVALKDFQARNGAILTRGIDSNKPTTRTVNGLVNPTMRIRPGETQLWRLANMSANITYLLELSGTRFHVVAQDGNPLHRVWVRDRLLMPPASRYDVLVQGGPPGRAELRTLPYSTGRAGDRYPRATLATVVSGGRPVPRAALPTTTAAPFDDLRDAEVDRRRTVTFSENKRTNRFFINGREFDPARIDIRTRLGSTEEWRIRNDSDEEHSFHIHINPFQVISVNGRPYRARSHQDTVQLPARGEVVIRTRFRDHVGVFPVHCHILNHEDRGMMANVEVVR</sequence>
<feature type="signal peptide" evidence="3">
    <location>
        <begin position="1"/>
        <end position="30"/>
    </location>
</feature>
<dbReference type="InterPro" id="IPR001117">
    <property type="entry name" value="Cu-oxidase_2nd"/>
</dbReference>
<dbReference type="CDD" id="cd13853">
    <property type="entry name" value="CuRO_1_Tth-MCO_like"/>
    <property type="match status" value="1"/>
</dbReference>
<feature type="chain" id="PRO_5045378769" evidence="3">
    <location>
        <begin position="31"/>
        <end position="470"/>
    </location>
</feature>
<dbReference type="Pfam" id="PF00394">
    <property type="entry name" value="Cu-oxidase"/>
    <property type="match status" value="1"/>
</dbReference>
<evidence type="ECO:0000259" key="5">
    <source>
        <dbReference type="Pfam" id="PF07731"/>
    </source>
</evidence>
<evidence type="ECO:0000256" key="2">
    <source>
        <dbReference type="ARBA" id="ARBA00023002"/>
    </source>
</evidence>